<sequence length="35" mass="4261">MIYRSSLFVSIIVILDNKLKYHLQYELFRLLSLCK</sequence>
<accession>A0A8S5PHH6</accession>
<dbReference type="EMBL" id="BK015439">
    <property type="protein sequence ID" value="DAE06526.1"/>
    <property type="molecule type" value="Genomic_DNA"/>
</dbReference>
<reference evidence="1" key="1">
    <citation type="journal article" date="2021" name="Proc. Natl. Acad. Sci. U.S.A.">
        <title>A Catalog of Tens of Thousands of Viruses from Human Metagenomes Reveals Hidden Associations with Chronic Diseases.</title>
        <authorList>
            <person name="Tisza M.J."/>
            <person name="Buck C.B."/>
        </authorList>
    </citation>
    <scope>NUCLEOTIDE SEQUENCE</scope>
    <source>
        <strain evidence="1">Ct0jJ30</strain>
    </source>
</reference>
<organism evidence="1">
    <name type="scientific">Myoviridae sp. ct0jJ30</name>
    <dbReference type="NCBI Taxonomy" id="2825014"/>
    <lineage>
        <taxon>Viruses</taxon>
        <taxon>Duplodnaviria</taxon>
        <taxon>Heunggongvirae</taxon>
        <taxon>Uroviricota</taxon>
        <taxon>Caudoviricetes</taxon>
    </lineage>
</organism>
<proteinExistence type="predicted"/>
<protein>
    <submittedName>
        <fullName evidence="1">Uncharacterized protein</fullName>
    </submittedName>
</protein>
<evidence type="ECO:0000313" key="1">
    <source>
        <dbReference type="EMBL" id="DAE06526.1"/>
    </source>
</evidence>
<name>A0A8S5PHH6_9CAUD</name>